<protein>
    <submittedName>
        <fullName evidence="1">Uncharacterized protein</fullName>
    </submittedName>
</protein>
<gene>
    <name evidence="1" type="ORF">NBH00_19655</name>
</gene>
<reference evidence="1 2" key="1">
    <citation type="submission" date="2022-06" db="EMBL/GenBank/DDBJ databases">
        <title>Paraconexibacter antarcticus.</title>
        <authorList>
            <person name="Kim C.S."/>
        </authorList>
    </citation>
    <scope>NUCLEOTIDE SEQUENCE [LARGE SCALE GENOMIC DNA]</scope>
    <source>
        <strain evidence="1 2">02-257</strain>
    </source>
</reference>
<proteinExistence type="predicted"/>
<accession>A0ABY5DNE5</accession>
<keyword evidence="2" id="KW-1185">Reference proteome</keyword>
<sequence>MHALREERRELAAALHRAEDRAIALGPTHPLAEARAVAAVKGEPRRLTPAELEDLRATGPAGPAVMAKALGDLAAARRCGNPTALREALSRVARAAVTWQERL</sequence>
<organism evidence="1 2">
    <name type="scientific">Paraconexibacter antarcticus</name>
    <dbReference type="NCBI Taxonomy" id="2949664"/>
    <lineage>
        <taxon>Bacteria</taxon>
        <taxon>Bacillati</taxon>
        <taxon>Actinomycetota</taxon>
        <taxon>Thermoleophilia</taxon>
        <taxon>Solirubrobacterales</taxon>
        <taxon>Paraconexibacteraceae</taxon>
        <taxon>Paraconexibacter</taxon>
    </lineage>
</organism>
<name>A0ABY5DNE5_9ACTN</name>
<evidence type="ECO:0000313" key="2">
    <source>
        <dbReference type="Proteomes" id="UP001056035"/>
    </source>
</evidence>
<evidence type="ECO:0000313" key="1">
    <source>
        <dbReference type="EMBL" id="UTI63546.1"/>
    </source>
</evidence>
<dbReference type="Proteomes" id="UP001056035">
    <property type="component" value="Chromosome"/>
</dbReference>
<dbReference type="RefSeq" id="WP_254570271.1">
    <property type="nucleotide sequence ID" value="NZ_CP098502.1"/>
</dbReference>
<dbReference type="EMBL" id="CP098502">
    <property type="protein sequence ID" value="UTI63546.1"/>
    <property type="molecule type" value="Genomic_DNA"/>
</dbReference>